<dbReference type="Gene3D" id="1.20.120.1220">
    <property type="match status" value="1"/>
</dbReference>
<keyword evidence="1" id="KW-0472">Membrane</keyword>
<dbReference type="RefSeq" id="WP_248007566.1">
    <property type="nucleotide sequence ID" value="NZ_JAJHVV010000002.1"/>
</dbReference>
<dbReference type="EMBL" id="JAJHVV010000002">
    <property type="protein sequence ID" value="MCK6262455.1"/>
    <property type="molecule type" value="Genomic_DNA"/>
</dbReference>
<dbReference type="Pfam" id="PF01478">
    <property type="entry name" value="Peptidase_A24"/>
    <property type="match status" value="1"/>
</dbReference>
<keyword evidence="3" id="KW-0378">Hydrolase</keyword>
<protein>
    <submittedName>
        <fullName evidence="3">Prepilin peptidase</fullName>
        <ecNumber evidence="3">3.4.23.43</ecNumber>
    </submittedName>
</protein>
<evidence type="ECO:0000259" key="2">
    <source>
        <dbReference type="Pfam" id="PF01478"/>
    </source>
</evidence>
<accession>A0A9X1XI08</accession>
<keyword evidence="1" id="KW-1133">Transmembrane helix</keyword>
<evidence type="ECO:0000313" key="4">
    <source>
        <dbReference type="Proteomes" id="UP001139559"/>
    </source>
</evidence>
<feature type="transmembrane region" description="Helical" evidence="1">
    <location>
        <begin position="27"/>
        <end position="45"/>
    </location>
</feature>
<keyword evidence="4" id="KW-1185">Reference proteome</keyword>
<dbReference type="AlphaFoldDB" id="A0A9X1XI08"/>
<dbReference type="GO" id="GO:0004190">
    <property type="term" value="F:aspartic-type endopeptidase activity"/>
    <property type="evidence" value="ECO:0007669"/>
    <property type="project" value="UniProtKB-EC"/>
</dbReference>
<feature type="domain" description="Prepilin type IV endopeptidase peptidase" evidence="2">
    <location>
        <begin position="5"/>
        <end position="107"/>
    </location>
</feature>
<dbReference type="GO" id="GO:0016020">
    <property type="term" value="C:membrane"/>
    <property type="evidence" value="ECO:0007669"/>
    <property type="project" value="InterPro"/>
</dbReference>
<evidence type="ECO:0000256" key="1">
    <source>
        <dbReference type="SAM" id="Phobius"/>
    </source>
</evidence>
<sequence>MEYLIWAGLLIVATTDAREHRIPNIALFYLLIVTLINQSFSVHPLTTIGSSLLAGFVMFSVSLLLHFLRAMAPGDVKLLGIVGVIVGWGQLMNTTFWIAVSTVIVGLLYGAIRLAEDPDSLQQLFQKYTMLFAYGKNANTSLNVISKNDTKVLRMPFAPIVVIGLAMQSFYSGVLF</sequence>
<organism evidence="3 4">
    <name type="scientific">Vibrio amylolyticus</name>
    <dbReference type="NCBI Taxonomy" id="2847292"/>
    <lineage>
        <taxon>Bacteria</taxon>
        <taxon>Pseudomonadati</taxon>
        <taxon>Pseudomonadota</taxon>
        <taxon>Gammaproteobacteria</taxon>
        <taxon>Vibrionales</taxon>
        <taxon>Vibrionaceae</taxon>
        <taxon>Vibrio</taxon>
    </lineage>
</organism>
<feature type="transmembrane region" description="Helical" evidence="1">
    <location>
        <begin position="52"/>
        <end position="71"/>
    </location>
</feature>
<dbReference type="Proteomes" id="UP001139559">
    <property type="component" value="Unassembled WGS sequence"/>
</dbReference>
<evidence type="ECO:0000313" key="3">
    <source>
        <dbReference type="EMBL" id="MCK6262455.1"/>
    </source>
</evidence>
<keyword evidence="1" id="KW-0812">Transmembrane</keyword>
<name>A0A9X1XI08_9VIBR</name>
<reference evidence="3" key="1">
    <citation type="submission" date="2021-11" db="EMBL/GenBank/DDBJ databases">
        <title>Vibrio ZSDE26 sp. nov. and Vibrio ZSDZ34 sp. nov., isolated from coastal seawater in Qingdao.</title>
        <authorList>
            <person name="Zhang P."/>
        </authorList>
    </citation>
    <scope>NUCLEOTIDE SEQUENCE</scope>
    <source>
        <strain evidence="3">ZSDE26</strain>
    </source>
</reference>
<feature type="transmembrane region" description="Helical" evidence="1">
    <location>
        <begin position="152"/>
        <end position="171"/>
    </location>
</feature>
<gene>
    <name evidence="3" type="ORF">KP803_04130</name>
</gene>
<dbReference type="InterPro" id="IPR000045">
    <property type="entry name" value="Prepilin_IV_endopep_pep"/>
</dbReference>
<proteinExistence type="predicted"/>
<dbReference type="EC" id="3.4.23.43" evidence="3"/>
<comment type="caution">
    <text evidence="3">The sequence shown here is derived from an EMBL/GenBank/DDBJ whole genome shotgun (WGS) entry which is preliminary data.</text>
</comment>